<feature type="domain" description="Sushi" evidence="7">
    <location>
        <begin position="765"/>
        <end position="827"/>
    </location>
</feature>
<feature type="domain" description="Sushi" evidence="7">
    <location>
        <begin position="415"/>
        <end position="477"/>
    </location>
</feature>
<evidence type="ECO:0000256" key="2">
    <source>
        <dbReference type="ARBA" id="ARBA00022659"/>
    </source>
</evidence>
<feature type="domain" description="Sushi" evidence="7">
    <location>
        <begin position="557"/>
        <end position="619"/>
    </location>
</feature>
<dbReference type="InParanoid" id="G0PG84"/>
<reference evidence="9" key="1">
    <citation type="submission" date="2011-07" db="EMBL/GenBank/DDBJ databases">
        <authorList>
            <consortium name="Caenorhabditis brenneri Sequencing and Analysis Consortium"/>
            <person name="Wilson R.K."/>
        </authorList>
    </citation>
    <scope>NUCLEOTIDE SEQUENCE [LARGE SCALE GENOMIC DNA]</scope>
    <source>
        <strain evidence="9">PB2801</strain>
    </source>
</reference>
<evidence type="ECO:0000313" key="9">
    <source>
        <dbReference type="Proteomes" id="UP000008068"/>
    </source>
</evidence>
<feature type="domain" description="Sushi" evidence="7">
    <location>
        <begin position="977"/>
        <end position="1039"/>
    </location>
</feature>
<dbReference type="STRING" id="135651.G0PG84"/>
<dbReference type="SMART" id="SM00032">
    <property type="entry name" value="CCP"/>
    <property type="match status" value="20"/>
</dbReference>
<protein>
    <recommendedName>
        <fullName evidence="7">Sushi domain-containing protein</fullName>
    </recommendedName>
</protein>
<feature type="chain" id="PRO_5003406281" description="Sushi domain-containing protein" evidence="6">
    <location>
        <begin position="23"/>
        <end position="1606"/>
    </location>
</feature>
<dbReference type="FunCoup" id="G0PG84">
    <property type="interactions" value="219"/>
</dbReference>
<evidence type="ECO:0000256" key="4">
    <source>
        <dbReference type="ARBA" id="ARBA00023157"/>
    </source>
</evidence>
<keyword evidence="9" id="KW-1185">Reference proteome</keyword>
<feature type="disulfide bond" evidence="5">
    <location>
        <begin position="488"/>
        <end position="531"/>
    </location>
</feature>
<feature type="domain" description="Sushi" evidence="7">
    <location>
        <begin position="278"/>
        <end position="345"/>
    </location>
</feature>
<feature type="domain" description="Sushi" evidence="7">
    <location>
        <begin position="1323"/>
        <end position="1384"/>
    </location>
</feature>
<dbReference type="PANTHER" id="PTHR45785">
    <property type="entry name" value="COMPLEMENT FACTOR H-RELATED"/>
    <property type="match status" value="1"/>
</dbReference>
<evidence type="ECO:0000256" key="6">
    <source>
        <dbReference type="SAM" id="SignalP"/>
    </source>
</evidence>
<accession>G0PG84</accession>
<evidence type="ECO:0000259" key="7">
    <source>
        <dbReference type="PROSITE" id="PS50923"/>
    </source>
</evidence>
<feature type="domain" description="Sushi" evidence="7">
    <location>
        <begin position="905"/>
        <end position="967"/>
    </location>
</feature>
<dbReference type="eggNOG" id="ENOG502RYWD">
    <property type="taxonomic scope" value="Eukaryota"/>
</dbReference>
<dbReference type="CDD" id="cd00033">
    <property type="entry name" value="CCP"/>
    <property type="match status" value="15"/>
</dbReference>
<feature type="domain" description="Sushi" evidence="7">
    <location>
        <begin position="349"/>
        <end position="410"/>
    </location>
</feature>
<feature type="domain" description="Sushi" evidence="7">
    <location>
        <begin position="837"/>
        <end position="899"/>
    </location>
</feature>
<feature type="domain" description="Sushi" evidence="7">
    <location>
        <begin position="1117"/>
        <end position="1180"/>
    </location>
</feature>
<feature type="disulfide bond" evidence="5">
    <location>
        <begin position="1151"/>
        <end position="1178"/>
    </location>
</feature>
<dbReference type="EMBL" id="GL380407">
    <property type="protein sequence ID" value="EGT54933.1"/>
    <property type="molecule type" value="Genomic_DNA"/>
</dbReference>
<dbReference type="PROSITE" id="PS50923">
    <property type="entry name" value="SUSHI"/>
    <property type="match status" value="16"/>
</dbReference>
<evidence type="ECO:0000256" key="5">
    <source>
        <dbReference type="PROSITE-ProRule" id="PRU00302"/>
    </source>
</evidence>
<organism evidence="9">
    <name type="scientific">Caenorhabditis brenneri</name>
    <name type="common">Nematode worm</name>
    <dbReference type="NCBI Taxonomy" id="135651"/>
    <lineage>
        <taxon>Eukaryota</taxon>
        <taxon>Metazoa</taxon>
        <taxon>Ecdysozoa</taxon>
        <taxon>Nematoda</taxon>
        <taxon>Chromadorea</taxon>
        <taxon>Rhabditida</taxon>
        <taxon>Rhabditina</taxon>
        <taxon>Rhabditomorpha</taxon>
        <taxon>Rhabditoidea</taxon>
        <taxon>Rhabditidae</taxon>
        <taxon>Peloderinae</taxon>
        <taxon>Caenorhabditis</taxon>
    </lineage>
</organism>
<dbReference type="SUPFAM" id="SSF57535">
    <property type="entry name" value="Complement control module/SCR domain"/>
    <property type="match status" value="17"/>
</dbReference>
<proteinExistence type="predicted"/>
<feature type="disulfide bond" evidence="5">
    <location>
        <begin position="316"/>
        <end position="343"/>
    </location>
</feature>
<feature type="signal peptide" evidence="6">
    <location>
        <begin position="1"/>
        <end position="22"/>
    </location>
</feature>
<feature type="domain" description="Sushi" evidence="7">
    <location>
        <begin position="486"/>
        <end position="545"/>
    </location>
</feature>
<dbReference type="PANTHER" id="PTHR45785:SF2">
    <property type="entry name" value="COMPLEMENT FACTOR H-RELATED"/>
    <property type="match status" value="1"/>
</dbReference>
<keyword evidence="4 5" id="KW-1015">Disulfide bond</keyword>
<dbReference type="Gene3D" id="2.10.70.10">
    <property type="entry name" value="Complement Module, domain 1"/>
    <property type="match status" value="16"/>
</dbReference>
<dbReference type="HOGENOM" id="CLU_004886_0_0_1"/>
<evidence type="ECO:0000313" key="8">
    <source>
        <dbReference type="EMBL" id="EGT54933.1"/>
    </source>
</evidence>
<feature type="domain" description="Sushi" evidence="7">
    <location>
        <begin position="1390"/>
        <end position="1452"/>
    </location>
</feature>
<gene>
    <name evidence="8" type="ORF">CAEBREN_08787</name>
</gene>
<dbReference type="Pfam" id="PF00084">
    <property type="entry name" value="Sushi"/>
    <property type="match status" value="13"/>
</dbReference>
<comment type="caution">
    <text evidence="5">Lacks conserved residue(s) required for the propagation of feature annotation.</text>
</comment>
<feature type="domain" description="Sushi" evidence="7">
    <location>
        <begin position="193"/>
        <end position="257"/>
    </location>
</feature>
<keyword evidence="2 5" id="KW-0768">Sushi</keyword>
<sequence>MKFTSLLLLIFVVISVVTTTQGRECGSNLKPEKLVVVGVWKRGFDNSTAQYRISDEDLSVRGYERADSDKASSTVMLARHPESCVINECGVRLSAMMQVNGAILHTDKRMIKMNDSTMNNIEDEFYCAEKEGFCGANVPIYRLVKHSLSGPHYAYSFDNVGQPLPGYEKEFFPLCYAWHQTPSVVLFNSSDDGVCLTLPERQNGKIEYSSNQLNVFSIGTTATLRCNQGFMGNGTSSLLCTKDGWYPKREEMGNCIGQEPKKPLQLVVASDVTSESTSSCAIPASTPNGNIVYSANVATSTSKTSVPSATRATVLCNLGFVPTTSVTSSKCVDGEWQPALPTCLSLLDLKCPILSAPRNGELVFTNSPKPPYSLDSTVSIKCDRNFFGTGNLTAKCTSTGWDQKIGRCEPVSTGTPCSAVVNPANGNLLYMQANPSQEYSSGTSVYLMCNLGYSLSGSVSSLCSNGVWSPSIGQCTNALALGQTTGNCNALTAPVNGTITYSTVGTYTSGTIATLTCNLMNTVSGSATSTCLSGIWTPTIGTCLSSGGVGTGTGTGMTCPNPTVLNGQITYSQGNTFDTTRPQLTTATLTCNSGYTLTGTSISTCISGAFTPALGTCTLGGASGTTCSTPFVMYGQLTFSSGNTYDLTRQSGTTATLTCNSGYTVSGTSQATCTNGVFTPTLGTCNLGSGTGTGTGTTCPNPIVLNGQITYSQGSALDTTRPQLTTATLTCNNGYTRTGNSLATCISGTFTPALGTCTLGGASGTSCNTPIIMYGQLTFSSGNTYDLTRQSGTTATLTCNSGYTVSGTYQATCTNGVFTPTLGTCNLGSGTGTGTGTTCPNPTVLNGQITYSQGSALDTTRPQLTTATLTCNSGYTLAGTSMSTCISGTFTPSLGTCTLGGASGTTCSTPFIMYGQLTFSSGNTYDLTRQPGTTATLTCNSGYTVSGTSQATCTNGVFTPTLGTCNLGTGTGTGTGTTCPNPTVINGQITYSQGNTFDTTRPQLTTATLTCNSGYTLTGTSISTCISGTFTPALGTCTLGGATGTSCSTPFIMNGQMTFSSGNTYDLTRQPGTTATLTCNSGYTVSGTSQATCTNGVFTPTLGTCNLGSGTGTGTGVQCTAMIAPLGGNATYSNGGTMGPFPSGTTVTGTCNNGGAITGTSTATCSNGMWSPVFLGTCSLIGGSTTGQCSAITVPSGAQATYSPFSLSTTSYTSGTVATVTCTSGGTSLGTSTCTNGLWSPAIMGICSGGTGTGNTCTTLTRPVGETVTYDGQTSFATSFNSGVVARVTCTNGTQIGQSTCLSGQWTPAITATCSGSSTAVGTQCIGAIAPANSQITYSDGSMVLHSAGTTATLSCLNSATLSGNSFATCSNGQWTPTLGTCTASGTGTGPCYTPPLTPTGATLTYSSGYFAPWTAGSTATMSCPGGQTAVGTTITYCTNSAWSPALGSCSGSGGSVGQEILGGACPAGIPAVLGATMTYSNITYSGFSNKGSFEDGTTAALKCNLGYKPTGASFSTCRKGSFRPIIGKCANGSEGSNLPNVCIPLSPPKNARIVYIQSGSSLDFEDGTTGLLYCEEGYAVTGIATLQCQNGQWEPASGFGMCDSI</sequence>
<dbReference type="OrthoDB" id="6480633at2759"/>
<keyword evidence="3 6" id="KW-0732">Signal</keyword>
<dbReference type="Proteomes" id="UP000008068">
    <property type="component" value="Unassembled WGS sequence"/>
</dbReference>
<dbReference type="InterPro" id="IPR000436">
    <property type="entry name" value="Sushi_SCR_CCP_dom"/>
</dbReference>
<dbReference type="InterPro" id="IPR035976">
    <property type="entry name" value="Sushi/SCR/CCP_sf"/>
</dbReference>
<name>G0PG84_CAEBE</name>
<evidence type="ECO:0000256" key="1">
    <source>
        <dbReference type="ARBA" id="ARBA00004328"/>
    </source>
</evidence>
<feature type="domain" description="Sushi" evidence="7">
    <location>
        <begin position="1541"/>
        <end position="1605"/>
    </location>
</feature>
<dbReference type="OMA" id="IWSHEER"/>
<feature type="domain" description="Sushi" evidence="7">
    <location>
        <begin position="625"/>
        <end position="687"/>
    </location>
</feature>
<comment type="subcellular location">
    <subcellularLocation>
        <location evidence="1">Virion</location>
    </subcellularLocation>
</comment>
<feature type="domain" description="Sushi" evidence="7">
    <location>
        <begin position="1045"/>
        <end position="1107"/>
    </location>
</feature>
<dbReference type="InterPro" id="IPR051503">
    <property type="entry name" value="ComplSys_Reg/VirEntry_Med"/>
</dbReference>
<evidence type="ECO:0000256" key="3">
    <source>
        <dbReference type="ARBA" id="ARBA00022729"/>
    </source>
</evidence>